<comment type="caution">
    <text evidence="1">The sequence shown here is derived from an EMBL/GenBank/DDBJ whole genome shotgun (WGS) entry which is preliminary data.</text>
</comment>
<dbReference type="Proteomes" id="UP001500567">
    <property type="component" value="Unassembled WGS sequence"/>
</dbReference>
<proteinExistence type="predicted"/>
<dbReference type="EMBL" id="BAABDJ010000026">
    <property type="protein sequence ID" value="GAA4010892.1"/>
    <property type="molecule type" value="Genomic_DNA"/>
</dbReference>
<sequence>MPDADFLTAKADAELLFPAHNPGYYHPDLIRTARRELHRRGGSLVVPAVVPPTVGPVFADTVPARPWSGL</sequence>
<evidence type="ECO:0008006" key="3">
    <source>
        <dbReference type="Google" id="ProtNLM"/>
    </source>
</evidence>
<reference evidence="2" key="1">
    <citation type="journal article" date="2019" name="Int. J. Syst. Evol. Microbiol.">
        <title>The Global Catalogue of Microorganisms (GCM) 10K type strain sequencing project: providing services to taxonomists for standard genome sequencing and annotation.</title>
        <authorList>
            <consortium name="The Broad Institute Genomics Platform"/>
            <consortium name="The Broad Institute Genome Sequencing Center for Infectious Disease"/>
            <person name="Wu L."/>
            <person name="Ma J."/>
        </authorList>
    </citation>
    <scope>NUCLEOTIDE SEQUENCE [LARGE SCALE GENOMIC DNA]</scope>
    <source>
        <strain evidence="2">JCM 17224</strain>
    </source>
</reference>
<dbReference type="RefSeq" id="WP_345073301.1">
    <property type="nucleotide sequence ID" value="NZ_BAABDJ010000026.1"/>
</dbReference>
<evidence type="ECO:0000313" key="1">
    <source>
        <dbReference type="EMBL" id="GAA4010892.1"/>
    </source>
</evidence>
<keyword evidence="2" id="KW-1185">Reference proteome</keyword>
<organism evidence="1 2">
    <name type="scientific">Hymenobacter fastidiosus</name>
    <dbReference type="NCBI Taxonomy" id="486264"/>
    <lineage>
        <taxon>Bacteria</taxon>
        <taxon>Pseudomonadati</taxon>
        <taxon>Bacteroidota</taxon>
        <taxon>Cytophagia</taxon>
        <taxon>Cytophagales</taxon>
        <taxon>Hymenobacteraceae</taxon>
        <taxon>Hymenobacter</taxon>
    </lineage>
</organism>
<accession>A0ABP7SFC8</accession>
<evidence type="ECO:0000313" key="2">
    <source>
        <dbReference type="Proteomes" id="UP001500567"/>
    </source>
</evidence>
<name>A0ABP7SFC8_9BACT</name>
<gene>
    <name evidence="1" type="ORF">GCM10022408_24030</name>
</gene>
<protein>
    <recommendedName>
        <fullName evidence="3">MBL fold metallo-hydrolase</fullName>
    </recommendedName>
</protein>